<gene>
    <name evidence="8" type="ORF">TresaDRAFT_0794</name>
</gene>
<keyword evidence="6" id="KW-0732">Signal</keyword>
<sequence length="385" mass="41978">MNNHHTKKDYIFLVAITALLLAMLPKVCAQDAGVSAEKAQGMRNKLIEYSREYIGCPYRDGATGPATFDCSGFVFSMFRESIGIQLPRKSENIYAKSEKIGDGERIAGDLVFFKTTGSGRISHVGIFLGNDEFLHCASDGPETGVIISTLSRGYWKEHYAASGRYIKSKDAPESVKKNDEAESSKENNGKPDGLNDSEKAENKSVGIEGEAQNAETEKGFSEKLVFDATIEAGWNFFDCESFRLNFRGVDALLHVSYDGTIKPGIGAFIRYDNGTGNFQLPLVLSLALGDYTRIFAGPVIPLGKPNIPGDRNEEIRHSIFPGIIGICWNTPQIKAGKCGISLTQDIHYTVFNKTDGTALSPFRSAASGLVFSTGIRVTLPMSNLI</sequence>
<accession>H7ENP1</accession>
<dbReference type="RefSeq" id="WP_002706164.1">
    <property type="nucleotide sequence ID" value="NZ_AGRW01000053.1"/>
</dbReference>
<evidence type="ECO:0000313" key="8">
    <source>
        <dbReference type="EMBL" id="EIC00969.1"/>
    </source>
</evidence>
<dbReference type="InterPro" id="IPR038765">
    <property type="entry name" value="Papain-like_cys_pep_sf"/>
</dbReference>
<feature type="domain" description="NlpC/P60" evidence="7">
    <location>
        <begin position="40"/>
        <end position="166"/>
    </location>
</feature>
<evidence type="ECO:0000259" key="7">
    <source>
        <dbReference type="PROSITE" id="PS51935"/>
    </source>
</evidence>
<dbReference type="eggNOG" id="COG0791">
    <property type="taxonomic scope" value="Bacteria"/>
</dbReference>
<evidence type="ECO:0000256" key="6">
    <source>
        <dbReference type="SAM" id="SignalP"/>
    </source>
</evidence>
<dbReference type="InterPro" id="IPR000064">
    <property type="entry name" value="NLP_P60_dom"/>
</dbReference>
<dbReference type="STRING" id="907348.TresaDRAFT_0794"/>
<comment type="similarity">
    <text evidence="1">Belongs to the peptidase C40 family.</text>
</comment>
<dbReference type="Pfam" id="PF00877">
    <property type="entry name" value="NLPC_P60"/>
    <property type="match status" value="1"/>
</dbReference>
<dbReference type="InterPro" id="IPR051202">
    <property type="entry name" value="Peptidase_C40"/>
</dbReference>
<comment type="caution">
    <text evidence="8">The sequence shown here is derived from an EMBL/GenBank/DDBJ whole genome shotgun (WGS) entry which is preliminary data.</text>
</comment>
<dbReference type="GO" id="GO:0008234">
    <property type="term" value="F:cysteine-type peptidase activity"/>
    <property type="evidence" value="ECO:0007669"/>
    <property type="project" value="UniProtKB-KW"/>
</dbReference>
<feature type="region of interest" description="Disordered" evidence="5">
    <location>
        <begin position="170"/>
        <end position="214"/>
    </location>
</feature>
<keyword evidence="9" id="KW-1185">Reference proteome</keyword>
<dbReference type="PANTHER" id="PTHR47053">
    <property type="entry name" value="MUREIN DD-ENDOPEPTIDASE MEPH-RELATED"/>
    <property type="match status" value="1"/>
</dbReference>
<dbReference type="SUPFAM" id="SSF54001">
    <property type="entry name" value="Cysteine proteinases"/>
    <property type="match status" value="1"/>
</dbReference>
<evidence type="ECO:0000313" key="9">
    <source>
        <dbReference type="Proteomes" id="UP000003571"/>
    </source>
</evidence>
<protein>
    <submittedName>
        <fullName evidence="8">NLP/P60 protein</fullName>
    </submittedName>
</protein>
<feature type="compositionally biased region" description="Basic and acidic residues" evidence="5">
    <location>
        <begin position="170"/>
        <end position="189"/>
    </location>
</feature>
<dbReference type="EMBL" id="AGRW01000053">
    <property type="protein sequence ID" value="EIC00969.1"/>
    <property type="molecule type" value="Genomic_DNA"/>
</dbReference>
<evidence type="ECO:0000256" key="1">
    <source>
        <dbReference type="ARBA" id="ARBA00007074"/>
    </source>
</evidence>
<dbReference type="PROSITE" id="PS51935">
    <property type="entry name" value="NLPC_P60"/>
    <property type="match status" value="1"/>
</dbReference>
<reference evidence="8 9" key="1">
    <citation type="submission" date="2011-09" db="EMBL/GenBank/DDBJ databases">
        <title>The draft genome of Treponema saccharophilum DSM 2985.</title>
        <authorList>
            <consortium name="US DOE Joint Genome Institute (JGI-PGF)"/>
            <person name="Lucas S."/>
            <person name="Copeland A."/>
            <person name="Lapidus A."/>
            <person name="Glavina del Rio T."/>
            <person name="Dalin E."/>
            <person name="Tice H."/>
            <person name="Bruce D."/>
            <person name="Goodwin L."/>
            <person name="Pitluck S."/>
            <person name="Peters L."/>
            <person name="Kyrpides N."/>
            <person name="Mavromatis K."/>
            <person name="Ivanova N."/>
            <person name="Markowitz V."/>
            <person name="Cheng J.-F."/>
            <person name="Hugenholtz P."/>
            <person name="Woyke T."/>
            <person name="Wu D."/>
            <person name="Gronow S."/>
            <person name="Wellnitz S."/>
            <person name="Brambilla E."/>
            <person name="Klenk H.-P."/>
            <person name="Eisen J.A."/>
        </authorList>
    </citation>
    <scope>NUCLEOTIDE SEQUENCE [LARGE SCALE GENOMIC DNA]</scope>
    <source>
        <strain evidence="8 9">DSM 2985</strain>
    </source>
</reference>
<feature type="chain" id="PRO_5003608810" evidence="6">
    <location>
        <begin position="30"/>
        <end position="385"/>
    </location>
</feature>
<name>H7ENP1_9SPIR</name>
<dbReference type="OrthoDB" id="9813368at2"/>
<dbReference type="GO" id="GO:0006508">
    <property type="term" value="P:proteolysis"/>
    <property type="evidence" value="ECO:0007669"/>
    <property type="project" value="UniProtKB-KW"/>
</dbReference>
<keyword evidence="2" id="KW-0645">Protease</keyword>
<dbReference type="Proteomes" id="UP000003571">
    <property type="component" value="Unassembled WGS sequence"/>
</dbReference>
<keyword evidence="3" id="KW-0378">Hydrolase</keyword>
<organism evidence="8 9">
    <name type="scientific">Treponema saccharophilum DSM 2985</name>
    <dbReference type="NCBI Taxonomy" id="907348"/>
    <lineage>
        <taxon>Bacteria</taxon>
        <taxon>Pseudomonadati</taxon>
        <taxon>Spirochaetota</taxon>
        <taxon>Spirochaetia</taxon>
        <taxon>Spirochaetales</taxon>
        <taxon>Treponemataceae</taxon>
        <taxon>Treponema</taxon>
    </lineage>
</organism>
<evidence type="ECO:0000256" key="3">
    <source>
        <dbReference type="ARBA" id="ARBA00022801"/>
    </source>
</evidence>
<dbReference type="PANTHER" id="PTHR47053:SF1">
    <property type="entry name" value="MUREIN DD-ENDOPEPTIDASE MEPH-RELATED"/>
    <property type="match status" value="1"/>
</dbReference>
<evidence type="ECO:0000256" key="2">
    <source>
        <dbReference type="ARBA" id="ARBA00022670"/>
    </source>
</evidence>
<proteinExistence type="inferred from homology"/>
<dbReference type="AlphaFoldDB" id="H7ENP1"/>
<keyword evidence="4" id="KW-0788">Thiol protease</keyword>
<dbReference type="Gene3D" id="3.90.1720.10">
    <property type="entry name" value="endopeptidase domain like (from Nostoc punctiforme)"/>
    <property type="match status" value="1"/>
</dbReference>
<feature type="signal peptide" evidence="6">
    <location>
        <begin position="1"/>
        <end position="29"/>
    </location>
</feature>
<evidence type="ECO:0000256" key="5">
    <source>
        <dbReference type="SAM" id="MobiDB-lite"/>
    </source>
</evidence>
<evidence type="ECO:0000256" key="4">
    <source>
        <dbReference type="ARBA" id="ARBA00022807"/>
    </source>
</evidence>
<dbReference type="PATRIC" id="fig|907348.3.peg.2570"/>